<reference evidence="3 4" key="1">
    <citation type="submission" date="2015-02" db="EMBL/GenBank/DDBJ databases">
        <title>Single-cell genomics of uncultivated deep-branching MTB reveals a conserved set of magnetosome genes.</title>
        <authorList>
            <person name="Kolinko S."/>
            <person name="Richter M."/>
            <person name="Glockner F.O."/>
            <person name="Brachmann A."/>
            <person name="Schuler D."/>
        </authorList>
    </citation>
    <scope>NUCLEOTIDE SEQUENCE [LARGE SCALE GENOMIC DNA]</scope>
    <source>
        <strain evidence="3">TM-1</strain>
    </source>
</reference>
<evidence type="ECO:0000256" key="1">
    <source>
        <dbReference type="SAM" id="SignalP"/>
    </source>
</evidence>
<dbReference type="SUPFAM" id="SSF49464">
    <property type="entry name" value="Carboxypeptidase regulatory domain-like"/>
    <property type="match status" value="1"/>
</dbReference>
<protein>
    <submittedName>
        <fullName evidence="3">GTP-binding protein</fullName>
    </submittedName>
</protein>
<feature type="chain" id="PRO_5002461127" evidence="1">
    <location>
        <begin position="21"/>
        <end position="424"/>
    </location>
</feature>
<dbReference type="InterPro" id="IPR017853">
    <property type="entry name" value="GH"/>
</dbReference>
<organism evidence="3 4">
    <name type="scientific">Candidatus Magnetobacterium bavaricum</name>
    <dbReference type="NCBI Taxonomy" id="29290"/>
    <lineage>
        <taxon>Bacteria</taxon>
        <taxon>Pseudomonadati</taxon>
        <taxon>Nitrospirota</taxon>
        <taxon>Thermodesulfovibrionia</taxon>
        <taxon>Thermodesulfovibrionales</taxon>
        <taxon>Candidatus Magnetobacteriaceae</taxon>
        <taxon>Candidatus Magnetobacterium</taxon>
    </lineage>
</organism>
<proteinExistence type="predicted"/>
<gene>
    <name evidence="3" type="ORF">MBAV_001364</name>
</gene>
<evidence type="ECO:0000259" key="2">
    <source>
        <dbReference type="Pfam" id="PF13200"/>
    </source>
</evidence>
<dbReference type="Gene3D" id="3.20.20.80">
    <property type="entry name" value="Glycosidases"/>
    <property type="match status" value="1"/>
</dbReference>
<keyword evidence="4" id="KW-1185">Reference proteome</keyword>
<feature type="signal peptide" evidence="1">
    <location>
        <begin position="1"/>
        <end position="20"/>
    </location>
</feature>
<dbReference type="InterPro" id="IPR008969">
    <property type="entry name" value="CarboxyPept-like_regulatory"/>
</dbReference>
<keyword evidence="1" id="KW-0732">Signal</keyword>
<dbReference type="EMBL" id="LACI01000586">
    <property type="protein sequence ID" value="KJU86442.1"/>
    <property type="molecule type" value="Genomic_DNA"/>
</dbReference>
<dbReference type="Pfam" id="PF13200">
    <property type="entry name" value="DUF4015"/>
    <property type="match status" value="1"/>
</dbReference>
<dbReference type="SUPFAM" id="SSF51445">
    <property type="entry name" value="(Trans)glycosidases"/>
    <property type="match status" value="1"/>
</dbReference>
<accession>A0A0F3GX60</accession>
<dbReference type="PATRIC" id="fig|29290.4.peg.1798"/>
<evidence type="ECO:0000313" key="4">
    <source>
        <dbReference type="Proteomes" id="UP000033423"/>
    </source>
</evidence>
<feature type="domain" description="DUF4015" evidence="2">
    <location>
        <begin position="107"/>
        <end position="416"/>
    </location>
</feature>
<dbReference type="InterPro" id="IPR025275">
    <property type="entry name" value="DUF4015"/>
</dbReference>
<evidence type="ECO:0000313" key="3">
    <source>
        <dbReference type="EMBL" id="KJU86442.1"/>
    </source>
</evidence>
<sequence length="424" mass="47785">MRVRLRVLAVFFTVVMSLMAPCTEATAQAALAPIIVKVVDSNTKKPIKDAFVTVGNSVFRTDDNGTYSLTSPATKVAVRAYGYTRNEQVVSGGNPIEIKLTPFAPRALYLSFYGIGDRKIRNSALDLIAQTELNALVIDVKGDRGMINYKSSIALASEIGAQKIITVRDARELIKTLKDKGIYLIARIVVFKDNLLAQARPGLAIKSKSGDMWRDREKLAWVEPFSKEAWEYNIKIAEEAAQLGFDEIQFDYMRFPDVKGLTFSVPNTQENRVNAISGFLKEARKRLEPYNVFISGDIFGYVCWNLDDTQIGQTIDSAVGNLDYVSPMLYPSGFQFGIPEYRNPIVNSNKIVYLSLKRAQERANVPPNRFRPWLQAFKDYAFDRRHFTAKEIKEQVNAAEQFGSHGWMLWNPRNSYTNAGLKSN</sequence>
<comment type="caution">
    <text evidence="3">The sequence shown here is derived from an EMBL/GenBank/DDBJ whole genome shotgun (WGS) entry which is preliminary data.</text>
</comment>
<dbReference type="Proteomes" id="UP000033423">
    <property type="component" value="Unassembled WGS sequence"/>
</dbReference>
<dbReference type="AlphaFoldDB" id="A0A0F3GX60"/>
<dbReference type="Gene3D" id="2.60.40.1120">
    <property type="entry name" value="Carboxypeptidase-like, regulatory domain"/>
    <property type="match status" value="1"/>
</dbReference>
<name>A0A0F3GX60_9BACT</name>